<comment type="caution">
    <text evidence="2">The sequence shown here is derived from an EMBL/GenBank/DDBJ whole genome shotgun (WGS) entry which is preliminary data.</text>
</comment>
<evidence type="ECO:0000313" key="2">
    <source>
        <dbReference type="EMBL" id="PRY90353.1"/>
    </source>
</evidence>
<keyword evidence="1" id="KW-0812">Transmembrane</keyword>
<sequence length="227" mass="26416">MIQLLKNELKYLSTLHQVNFLSKSKTKWYQSFILVIFVYGIIDVIFSFSSWELVSFAFPIIEEADYDFKSMGLRAALIGAVIWAPLYEESAFRLVLKFSRSRWNFSILLLVLLLAPISVYLMFIGLAIWVALGILLMNRYFYSKFLFGLLKYKKLIFWVIVFLFGFIHLTNFDLELLPIYFYPLAVLPQLIGGVFLGVVRIRFGFWYGVLLHAFTNSIAIIATFYLG</sequence>
<evidence type="ECO:0000256" key="1">
    <source>
        <dbReference type="SAM" id="Phobius"/>
    </source>
</evidence>
<dbReference type="GO" id="GO:0006508">
    <property type="term" value="P:proteolysis"/>
    <property type="evidence" value="ECO:0007669"/>
    <property type="project" value="UniProtKB-KW"/>
</dbReference>
<feature type="transmembrane region" description="Helical" evidence="1">
    <location>
        <begin position="32"/>
        <end position="51"/>
    </location>
</feature>
<evidence type="ECO:0000313" key="3">
    <source>
        <dbReference type="Proteomes" id="UP000238157"/>
    </source>
</evidence>
<dbReference type="GO" id="GO:0008233">
    <property type="term" value="F:peptidase activity"/>
    <property type="evidence" value="ECO:0007669"/>
    <property type="project" value="UniProtKB-KW"/>
</dbReference>
<dbReference type="RefSeq" id="WP_106131617.1">
    <property type="nucleotide sequence ID" value="NZ_PVTR01000001.1"/>
</dbReference>
<feature type="transmembrane region" description="Helical" evidence="1">
    <location>
        <begin position="155"/>
        <end position="172"/>
    </location>
</feature>
<reference evidence="2 3" key="1">
    <citation type="submission" date="2018-03" db="EMBL/GenBank/DDBJ databases">
        <title>Genomic Encyclopedia of Archaeal and Bacterial Type Strains, Phase II (KMG-II): from individual species to whole genera.</title>
        <authorList>
            <person name="Goeker M."/>
        </authorList>
    </citation>
    <scope>NUCLEOTIDE SEQUENCE [LARGE SCALE GENOMIC DNA]</scope>
    <source>
        <strain evidence="2 3">DSM 27929</strain>
    </source>
</reference>
<dbReference type="Proteomes" id="UP000238157">
    <property type="component" value="Unassembled WGS sequence"/>
</dbReference>
<feature type="transmembrane region" description="Helical" evidence="1">
    <location>
        <begin position="179"/>
        <end position="199"/>
    </location>
</feature>
<keyword evidence="3" id="KW-1185">Reference proteome</keyword>
<gene>
    <name evidence="2" type="ORF">CLW00_10112</name>
</gene>
<dbReference type="EMBL" id="PVTR01000001">
    <property type="protein sequence ID" value="PRY90353.1"/>
    <property type="molecule type" value="Genomic_DNA"/>
</dbReference>
<keyword evidence="2" id="KW-0645">Protease</keyword>
<keyword evidence="1" id="KW-1133">Transmembrane helix</keyword>
<keyword evidence="2" id="KW-0378">Hydrolase</keyword>
<dbReference type="AlphaFoldDB" id="A0A2T0WUH5"/>
<proteinExistence type="predicted"/>
<feature type="transmembrane region" description="Helical" evidence="1">
    <location>
        <begin position="107"/>
        <end position="135"/>
    </location>
</feature>
<keyword evidence="1" id="KW-0472">Membrane</keyword>
<feature type="transmembrane region" description="Helical" evidence="1">
    <location>
        <begin position="71"/>
        <end position="87"/>
    </location>
</feature>
<name>A0A2T0WUH5_9BACT</name>
<accession>A0A2T0WUH5</accession>
<protein>
    <submittedName>
        <fullName evidence="2">CAAX prenyl protease-like protein</fullName>
    </submittedName>
</protein>
<feature type="transmembrane region" description="Helical" evidence="1">
    <location>
        <begin position="205"/>
        <end position="226"/>
    </location>
</feature>
<dbReference type="OrthoDB" id="847268at2"/>
<organism evidence="2 3">
    <name type="scientific">Mongoliibacter ruber</name>
    <dbReference type="NCBI Taxonomy" id="1750599"/>
    <lineage>
        <taxon>Bacteria</taxon>
        <taxon>Pseudomonadati</taxon>
        <taxon>Bacteroidota</taxon>
        <taxon>Cytophagia</taxon>
        <taxon>Cytophagales</taxon>
        <taxon>Cyclobacteriaceae</taxon>
        <taxon>Mongoliibacter</taxon>
    </lineage>
</organism>